<evidence type="ECO:0000313" key="4">
    <source>
        <dbReference type="Proteomes" id="UP000028828"/>
    </source>
</evidence>
<protein>
    <recommendedName>
        <fullName evidence="5">Transmembrane protein</fullName>
    </recommendedName>
</protein>
<dbReference type="Proteomes" id="UP000028828">
    <property type="component" value="Unassembled WGS sequence"/>
</dbReference>
<dbReference type="VEuPathDB" id="ToxoDB:TGP89_362230"/>
<reference evidence="3 4" key="1">
    <citation type="submission" date="2014-03" db="EMBL/GenBank/DDBJ databases">
        <authorList>
            <person name="Sibley D."/>
            <person name="Venepally P."/>
            <person name="Karamycheva S."/>
            <person name="Hadjithomas M."/>
            <person name="Khan A."/>
            <person name="Brunk B."/>
            <person name="Roos D."/>
            <person name="Caler E."/>
            <person name="Lorenzi H."/>
        </authorList>
    </citation>
    <scope>NUCLEOTIDE SEQUENCE [LARGE SCALE GENOMIC DNA]</scope>
    <source>
        <strain evidence="4">p89</strain>
    </source>
</reference>
<evidence type="ECO:0008006" key="5">
    <source>
        <dbReference type="Google" id="ProtNLM"/>
    </source>
</evidence>
<proteinExistence type="predicted"/>
<keyword evidence="2" id="KW-0732">Signal</keyword>
<name>A0A086K265_TOXGO</name>
<dbReference type="EMBL" id="AEYI02001349">
    <property type="protein sequence ID" value="KFG38483.1"/>
    <property type="molecule type" value="Genomic_DNA"/>
</dbReference>
<feature type="compositionally biased region" description="Basic and acidic residues" evidence="1">
    <location>
        <begin position="61"/>
        <end position="77"/>
    </location>
</feature>
<feature type="chain" id="PRO_5001808876" description="Transmembrane protein" evidence="2">
    <location>
        <begin position="35"/>
        <end position="234"/>
    </location>
</feature>
<evidence type="ECO:0000256" key="2">
    <source>
        <dbReference type="SAM" id="SignalP"/>
    </source>
</evidence>
<gene>
    <name evidence="3" type="ORF">TGP89_362230</name>
</gene>
<organism evidence="3 4">
    <name type="scientific">Toxoplasma gondii p89</name>
    <dbReference type="NCBI Taxonomy" id="943119"/>
    <lineage>
        <taxon>Eukaryota</taxon>
        <taxon>Sar</taxon>
        <taxon>Alveolata</taxon>
        <taxon>Apicomplexa</taxon>
        <taxon>Conoidasida</taxon>
        <taxon>Coccidia</taxon>
        <taxon>Eucoccidiorida</taxon>
        <taxon>Eimeriorina</taxon>
        <taxon>Sarcocystidae</taxon>
        <taxon>Toxoplasma</taxon>
    </lineage>
</organism>
<evidence type="ECO:0000313" key="3">
    <source>
        <dbReference type="EMBL" id="KFG38483.1"/>
    </source>
</evidence>
<accession>A0A086K265</accession>
<comment type="caution">
    <text evidence="3">The sequence shown here is derived from an EMBL/GenBank/DDBJ whole genome shotgun (WGS) entry which is preliminary data.</text>
</comment>
<feature type="signal peptide" evidence="2">
    <location>
        <begin position="1"/>
        <end position="34"/>
    </location>
</feature>
<evidence type="ECO:0000256" key="1">
    <source>
        <dbReference type="SAM" id="MobiDB-lite"/>
    </source>
</evidence>
<sequence>MRWRFRERSGWSPHSPASSGIHLALSVLLPDCSALPLALGETNAHWTRKRPGGATGPGTPSEERAQESREGKHFSLDNADGKRSFLCSSRARSFCSQPSRRGRRRCGFAWPYRRRAAWRLPGVSASRLSVTLCLLLLLAKNCLPHGLDPPGLHCLLRSLGLWPASRSRSFHEPSRWRSRSVCLTVAAPRCLLICTHFLLSHSLVTLSFSRVAWFARRLREKKNALCSCAPSQLP</sequence>
<dbReference type="AlphaFoldDB" id="A0A086K265"/>
<feature type="region of interest" description="Disordered" evidence="1">
    <location>
        <begin position="46"/>
        <end position="77"/>
    </location>
</feature>